<feature type="domain" description="General stress protein 17M-like" evidence="3">
    <location>
        <begin position="19"/>
        <end position="91"/>
    </location>
</feature>
<dbReference type="RefSeq" id="WP_197697049.1">
    <property type="nucleotide sequence ID" value="NZ_JAAFNI010000001.1"/>
</dbReference>
<keyword evidence="2" id="KW-0812">Transmembrane</keyword>
<keyword evidence="2" id="KW-0472">Membrane</keyword>
<dbReference type="STRING" id="1121387.GCA_000429885_00349"/>
<evidence type="ECO:0000259" key="3">
    <source>
        <dbReference type="Pfam" id="PF11181"/>
    </source>
</evidence>
<dbReference type="AlphaFoldDB" id="A0A239VPS2"/>
<dbReference type="Pfam" id="PF11181">
    <property type="entry name" value="YflT"/>
    <property type="match status" value="1"/>
</dbReference>
<name>A0A239VPS2_9MICO</name>
<proteinExistence type="predicted"/>
<protein>
    <recommendedName>
        <fullName evidence="3">General stress protein 17M-like domain-containing protein</fullName>
    </recommendedName>
</protein>
<gene>
    <name evidence="4" type="ORF">SAMEA4475696_01981</name>
</gene>
<accession>A0A239VPS2</accession>
<feature type="transmembrane region" description="Helical" evidence="2">
    <location>
        <begin position="96"/>
        <end position="116"/>
    </location>
</feature>
<reference evidence="4 5" key="1">
    <citation type="submission" date="2017-06" db="EMBL/GenBank/DDBJ databases">
        <authorList>
            <consortium name="Pathogen Informatics"/>
        </authorList>
    </citation>
    <scope>NUCLEOTIDE SEQUENCE [LARGE SCALE GENOMIC DNA]</scope>
    <source>
        <strain evidence="4 5">NCTC13039</strain>
    </source>
</reference>
<keyword evidence="5" id="KW-1185">Reference proteome</keyword>
<evidence type="ECO:0000313" key="5">
    <source>
        <dbReference type="Proteomes" id="UP000242637"/>
    </source>
</evidence>
<dbReference type="GeneID" id="63460160"/>
<dbReference type="InterPro" id="IPR025889">
    <property type="entry name" value="GSP17M-like_dom"/>
</dbReference>
<feature type="transmembrane region" description="Helical" evidence="2">
    <location>
        <begin position="68"/>
        <end position="90"/>
    </location>
</feature>
<evidence type="ECO:0000256" key="1">
    <source>
        <dbReference type="SAM" id="MobiDB-lite"/>
    </source>
</evidence>
<feature type="region of interest" description="Disordered" evidence="1">
    <location>
        <begin position="168"/>
        <end position="220"/>
    </location>
</feature>
<dbReference type="EMBL" id="LT906453">
    <property type="protein sequence ID" value="SNV24092.1"/>
    <property type="molecule type" value="Genomic_DNA"/>
</dbReference>
<evidence type="ECO:0000313" key="4">
    <source>
        <dbReference type="EMBL" id="SNV24092.1"/>
    </source>
</evidence>
<evidence type="ECO:0000256" key="2">
    <source>
        <dbReference type="SAM" id="Phobius"/>
    </source>
</evidence>
<sequence length="220" mass="23230">MSQQPSAGQEILNLEFPQSLALFDRYADAQKAVDFLSDEQFPVQNVMIVGTDLRQVERVTGRLTWPKVLGGGVLSGMWMGLFVGLILSMFEGGATLGLIGMAVGAGAVFGFIWAGLGYSMSRGRRDFTSVSQVVATKYELLVEHRAFGEAQALLSKMDGVRGALVTTGEPKRVQARPNPFEGMYGQKIDSSGKPVSSSDSSQAAAGSAADSPGADDASAK</sequence>
<keyword evidence="2" id="KW-1133">Transmembrane helix</keyword>
<dbReference type="KEGG" id="dco:SAMEA4475696_1981"/>
<organism evidence="4 5">
    <name type="scientific">Dermatophilus congolensis</name>
    <dbReference type="NCBI Taxonomy" id="1863"/>
    <lineage>
        <taxon>Bacteria</taxon>
        <taxon>Bacillati</taxon>
        <taxon>Actinomycetota</taxon>
        <taxon>Actinomycetes</taxon>
        <taxon>Micrococcales</taxon>
        <taxon>Dermatophilaceae</taxon>
        <taxon>Dermatophilus</taxon>
    </lineage>
</organism>
<feature type="compositionally biased region" description="Low complexity" evidence="1">
    <location>
        <begin position="191"/>
        <end position="220"/>
    </location>
</feature>
<dbReference type="Proteomes" id="UP000242637">
    <property type="component" value="Chromosome 1"/>
</dbReference>